<keyword evidence="2" id="KW-1185">Reference proteome</keyword>
<dbReference type="EMBL" id="JAWDJW010009692">
    <property type="protein sequence ID" value="KAK3057263.1"/>
    <property type="molecule type" value="Genomic_DNA"/>
</dbReference>
<protein>
    <submittedName>
        <fullName evidence="1">Uncharacterized protein</fullName>
    </submittedName>
</protein>
<sequence length="316" mass="34961">SLYIPSHFGGIDMASDPLAEAVLYRSIAPMMGDRTLKPKSRMGGFDVEARCNNAEKDKTRRTSRRSRVGVGASDARVVGFPGASVQGGARERFLSVTCKSSSNSVPRTYIVRESSQEDTMNQSSINIKVIEQYVRHYMSQFDASHDYEHVERVVALAKHILREETEKQPGLADKLSETVIWLAALLHDVGDKKYIQPGEDAELVVCKLLLENGASQALAMRVQTVVKHVSFSAEKKQPEAVQMILETHPELAVVQDADRLDAIGAIGIGRTFTFGGAKRPEGGMQGTIDHFHEKLELLETMMKVRMLQEGQASRAY</sequence>
<accession>A0ACC3CYI6</accession>
<gene>
    <name evidence="1" type="ORF">LTS18_011560</name>
</gene>
<proteinExistence type="predicted"/>
<evidence type="ECO:0000313" key="1">
    <source>
        <dbReference type="EMBL" id="KAK3057263.1"/>
    </source>
</evidence>
<name>A0ACC3CYI6_9PEZI</name>
<feature type="non-terminal residue" evidence="1">
    <location>
        <position position="1"/>
    </location>
</feature>
<evidence type="ECO:0000313" key="2">
    <source>
        <dbReference type="Proteomes" id="UP001186974"/>
    </source>
</evidence>
<dbReference type="Proteomes" id="UP001186974">
    <property type="component" value="Unassembled WGS sequence"/>
</dbReference>
<comment type="caution">
    <text evidence="1">The sequence shown here is derived from an EMBL/GenBank/DDBJ whole genome shotgun (WGS) entry which is preliminary data.</text>
</comment>
<reference evidence="1" key="1">
    <citation type="submission" date="2024-09" db="EMBL/GenBank/DDBJ databases">
        <title>Black Yeasts Isolated from many extreme environments.</title>
        <authorList>
            <person name="Coleine C."/>
            <person name="Stajich J.E."/>
            <person name="Selbmann L."/>
        </authorList>
    </citation>
    <scope>NUCLEOTIDE SEQUENCE</scope>
    <source>
        <strain evidence="1">CCFEE 5737</strain>
    </source>
</reference>
<organism evidence="1 2">
    <name type="scientific">Coniosporium uncinatum</name>
    <dbReference type="NCBI Taxonomy" id="93489"/>
    <lineage>
        <taxon>Eukaryota</taxon>
        <taxon>Fungi</taxon>
        <taxon>Dikarya</taxon>
        <taxon>Ascomycota</taxon>
        <taxon>Pezizomycotina</taxon>
        <taxon>Dothideomycetes</taxon>
        <taxon>Dothideomycetes incertae sedis</taxon>
        <taxon>Coniosporium</taxon>
    </lineage>
</organism>